<evidence type="ECO:0000313" key="13">
    <source>
        <dbReference type="Proteomes" id="UP001305779"/>
    </source>
</evidence>
<evidence type="ECO:0000256" key="7">
    <source>
        <dbReference type="ARBA" id="ARBA00023295"/>
    </source>
</evidence>
<keyword evidence="13" id="KW-1185">Reference proteome</keyword>
<dbReference type="Gene3D" id="3.20.20.80">
    <property type="entry name" value="Glycosidases"/>
    <property type="match status" value="1"/>
</dbReference>
<dbReference type="PANTHER" id="PTHR11177:SF317">
    <property type="entry name" value="CHITINASE 12-RELATED"/>
    <property type="match status" value="1"/>
</dbReference>
<feature type="chain" id="PRO_5046931106" description="chitinase" evidence="10">
    <location>
        <begin position="33"/>
        <end position="472"/>
    </location>
</feature>
<sequence>MLLSRSGGLSSQGSTFSALLAFLLCISTVASAAHVGNGHAKFHHKAESRGEKLDAVARQATQHVQQGFKTVGYYVSWAIYGRNWPVTNLQSSELTHVLYAFAGIDNKTGEASLTDTFADVEKRYPGDVDPPNNQTTYLYGNLKQLYLQKKANRNMKTLLSFGGWNLRTYFAPALKNLSGRKNFARTSVQLLKDLGFDGLDIDWEYPNSTAEAAALVDTCRLFREELDNYARNLTGHPHFLLTLAVPAGPDHFKYFDMPGLLPYVDFINLMAYDYAGSFSNYSGHMSNLYKSQRNPRSTEFDTQTAVDYYLGSGWPREKLNLGMPLYGRAFANTLGPGSNFTASTVGSWEPGVWDYKVLPAALNGSQTFYDNDIVASWAYNNRTRYMVSYDEPVIAKKKAEYIEHNGLGGAMWWETSGDQPLNSSRSLIRTVVDAFKGCGVGIERGENWLEYPQSKYGNLRGGMKGEGEAVGY</sequence>
<dbReference type="Pfam" id="PF00704">
    <property type="entry name" value="Glyco_hydro_18"/>
    <property type="match status" value="1"/>
</dbReference>
<comment type="caution">
    <text evidence="12">The sequence shown here is derived from an EMBL/GenBank/DDBJ whole genome shotgun (WGS) entry which is preliminary data.</text>
</comment>
<dbReference type="SUPFAM" id="SSF51445">
    <property type="entry name" value="(Trans)glycosidases"/>
    <property type="match status" value="1"/>
</dbReference>
<dbReference type="InterPro" id="IPR050314">
    <property type="entry name" value="Glycosyl_Hydrlase_18"/>
</dbReference>
<keyword evidence="10" id="KW-0732">Signal</keyword>
<dbReference type="InterPro" id="IPR029070">
    <property type="entry name" value="Chitinase_insertion_sf"/>
</dbReference>
<evidence type="ECO:0000256" key="8">
    <source>
        <dbReference type="ARBA" id="ARBA00023326"/>
    </source>
</evidence>
<keyword evidence="8" id="KW-0624">Polysaccharide degradation</keyword>
<dbReference type="PROSITE" id="PS01095">
    <property type="entry name" value="GH18_1"/>
    <property type="match status" value="1"/>
</dbReference>
<comment type="similarity">
    <text evidence="2">Belongs to the glycosyl hydrolase 18 family. Chitinase class V subfamily.</text>
</comment>
<dbReference type="Proteomes" id="UP001305779">
    <property type="component" value="Unassembled WGS sequence"/>
</dbReference>
<reference evidence="12 13" key="1">
    <citation type="journal article" date="2023" name="G3 (Bethesda)">
        <title>A chromosome-level genome assembly of Zasmidium syzygii isolated from banana leaves.</title>
        <authorList>
            <person name="van Westerhoven A.C."/>
            <person name="Mehrabi R."/>
            <person name="Talebi R."/>
            <person name="Steentjes M.B.F."/>
            <person name="Corcolon B."/>
            <person name="Chong P.A."/>
            <person name="Kema G.H.J."/>
            <person name="Seidl M.F."/>
        </authorList>
    </citation>
    <scope>NUCLEOTIDE SEQUENCE [LARGE SCALE GENOMIC DNA]</scope>
    <source>
        <strain evidence="12 13">P124</strain>
    </source>
</reference>
<organism evidence="12 13">
    <name type="scientific">Zasmidium cellare</name>
    <name type="common">Wine cellar mold</name>
    <name type="synonym">Racodium cellare</name>
    <dbReference type="NCBI Taxonomy" id="395010"/>
    <lineage>
        <taxon>Eukaryota</taxon>
        <taxon>Fungi</taxon>
        <taxon>Dikarya</taxon>
        <taxon>Ascomycota</taxon>
        <taxon>Pezizomycotina</taxon>
        <taxon>Dothideomycetes</taxon>
        <taxon>Dothideomycetidae</taxon>
        <taxon>Mycosphaerellales</taxon>
        <taxon>Mycosphaerellaceae</taxon>
        <taxon>Zasmidium</taxon>
    </lineage>
</organism>
<proteinExistence type="inferred from homology"/>
<evidence type="ECO:0000313" key="12">
    <source>
        <dbReference type="EMBL" id="KAK4497546.1"/>
    </source>
</evidence>
<dbReference type="SMART" id="SM00636">
    <property type="entry name" value="Glyco_18"/>
    <property type="match status" value="1"/>
</dbReference>
<keyword evidence="6" id="KW-0119">Carbohydrate metabolism</keyword>
<dbReference type="PROSITE" id="PS51910">
    <property type="entry name" value="GH18_2"/>
    <property type="match status" value="1"/>
</dbReference>
<comment type="catalytic activity">
    <reaction evidence="1">
        <text>Random endo-hydrolysis of N-acetyl-beta-D-glucosaminide (1-&gt;4)-beta-linkages in chitin and chitodextrins.</text>
        <dbReference type="EC" id="3.2.1.14"/>
    </reaction>
</comment>
<dbReference type="PANTHER" id="PTHR11177">
    <property type="entry name" value="CHITINASE"/>
    <property type="match status" value="1"/>
</dbReference>
<keyword evidence="5" id="KW-0146">Chitin degradation</keyword>
<evidence type="ECO:0000256" key="9">
    <source>
        <dbReference type="RuleBase" id="RU000489"/>
    </source>
</evidence>
<dbReference type="SUPFAM" id="SSF54556">
    <property type="entry name" value="Chitinase insertion domain"/>
    <property type="match status" value="1"/>
</dbReference>
<dbReference type="InterPro" id="IPR011583">
    <property type="entry name" value="Chitinase_II/V-like_cat"/>
</dbReference>
<dbReference type="EMBL" id="JAXOVC010000009">
    <property type="protein sequence ID" value="KAK4497546.1"/>
    <property type="molecule type" value="Genomic_DNA"/>
</dbReference>
<evidence type="ECO:0000256" key="5">
    <source>
        <dbReference type="ARBA" id="ARBA00023024"/>
    </source>
</evidence>
<gene>
    <name evidence="12" type="ORF">PRZ48_011997</name>
</gene>
<feature type="signal peptide" evidence="10">
    <location>
        <begin position="1"/>
        <end position="32"/>
    </location>
</feature>
<dbReference type="Gene3D" id="3.10.50.10">
    <property type="match status" value="1"/>
</dbReference>
<evidence type="ECO:0000256" key="3">
    <source>
        <dbReference type="ARBA" id="ARBA00012729"/>
    </source>
</evidence>
<dbReference type="EC" id="3.2.1.14" evidence="3"/>
<evidence type="ECO:0000256" key="2">
    <source>
        <dbReference type="ARBA" id="ARBA00008682"/>
    </source>
</evidence>
<dbReference type="InterPro" id="IPR017853">
    <property type="entry name" value="GH"/>
</dbReference>
<keyword evidence="7 9" id="KW-0326">Glycosidase</keyword>
<keyword evidence="4 9" id="KW-0378">Hydrolase</keyword>
<dbReference type="CDD" id="cd06548">
    <property type="entry name" value="GH18_chitinase"/>
    <property type="match status" value="1"/>
</dbReference>
<dbReference type="InterPro" id="IPR001579">
    <property type="entry name" value="Glyco_hydro_18_chit_AS"/>
</dbReference>
<evidence type="ECO:0000256" key="4">
    <source>
        <dbReference type="ARBA" id="ARBA00022801"/>
    </source>
</evidence>
<accession>A0ABR0E8K0</accession>
<evidence type="ECO:0000259" key="11">
    <source>
        <dbReference type="PROSITE" id="PS51910"/>
    </source>
</evidence>
<evidence type="ECO:0000256" key="1">
    <source>
        <dbReference type="ARBA" id="ARBA00000822"/>
    </source>
</evidence>
<evidence type="ECO:0000256" key="10">
    <source>
        <dbReference type="SAM" id="SignalP"/>
    </source>
</evidence>
<evidence type="ECO:0000256" key="6">
    <source>
        <dbReference type="ARBA" id="ARBA00023277"/>
    </source>
</evidence>
<name>A0ABR0E8K0_ZASCE</name>
<dbReference type="InterPro" id="IPR001223">
    <property type="entry name" value="Glyco_hydro18_cat"/>
</dbReference>
<protein>
    <recommendedName>
        <fullName evidence="3">chitinase</fullName>
        <ecNumber evidence="3">3.2.1.14</ecNumber>
    </recommendedName>
</protein>
<feature type="domain" description="GH18" evidence="11">
    <location>
        <begin position="68"/>
        <end position="438"/>
    </location>
</feature>